<gene>
    <name evidence="1" type="ORF">RAK27_02025</name>
</gene>
<evidence type="ECO:0000313" key="2">
    <source>
        <dbReference type="Proteomes" id="UP001290462"/>
    </source>
</evidence>
<organism evidence="1 2">
    <name type="scientific">Carnobacterium maltaromaticum</name>
    <name type="common">Carnobacterium piscicola</name>
    <dbReference type="NCBI Taxonomy" id="2751"/>
    <lineage>
        <taxon>Bacteria</taxon>
        <taxon>Bacillati</taxon>
        <taxon>Bacillota</taxon>
        <taxon>Bacilli</taxon>
        <taxon>Lactobacillales</taxon>
        <taxon>Carnobacteriaceae</taxon>
        <taxon>Carnobacterium</taxon>
    </lineage>
</organism>
<dbReference type="Proteomes" id="UP001290462">
    <property type="component" value="Unassembled WGS sequence"/>
</dbReference>
<evidence type="ECO:0000313" key="1">
    <source>
        <dbReference type="EMBL" id="MDZ5757434.1"/>
    </source>
</evidence>
<proteinExistence type="predicted"/>
<accession>A0AAW9JQ47</accession>
<comment type="caution">
    <text evidence="1">The sequence shown here is derived from an EMBL/GenBank/DDBJ whole genome shotgun (WGS) entry which is preliminary data.</text>
</comment>
<dbReference type="AlphaFoldDB" id="A0AAW9JQ47"/>
<reference evidence="1" key="1">
    <citation type="submission" date="2023-08" db="EMBL/GenBank/DDBJ databases">
        <title>Genomic characterization of piscicolin 126 produced by Carnobacterium maltaromaticum CM22 strain isolated from salmon (Salmo salar).</title>
        <authorList>
            <person name="Gonzalez-Gragera E."/>
            <person name="Garcia-Lopez J.D."/>
            <person name="Teso-Perez C."/>
            <person name="Gimenez-Hernandez I."/>
            <person name="Peralta-Sanchez J.M."/>
            <person name="Valdivia E."/>
            <person name="Montalban-Lopez M."/>
            <person name="Martin-Platero A.M."/>
            <person name="Banos A."/>
            <person name="Martinez-Bueno M."/>
        </authorList>
    </citation>
    <scope>NUCLEOTIDE SEQUENCE</scope>
    <source>
        <strain evidence="1">CM22</strain>
    </source>
</reference>
<dbReference type="EMBL" id="JAVBVO010000001">
    <property type="protein sequence ID" value="MDZ5757434.1"/>
    <property type="molecule type" value="Genomic_DNA"/>
</dbReference>
<dbReference type="RefSeq" id="WP_322808366.1">
    <property type="nucleotide sequence ID" value="NZ_JAVBVO010000001.1"/>
</dbReference>
<name>A0AAW9JQ47_CARML</name>
<protein>
    <submittedName>
        <fullName evidence="1">Uncharacterized protein</fullName>
    </submittedName>
</protein>
<sequence length="417" mass="48392">MTKIILSIPKVENNRVSVSLTASPQAQKYLTGNEFYIEYDENVEDVPISILMVPFLYNLVPISWFKDIVLEVPILDGKTFESLAILKKNMSEIHGNTLLKGSITVKQVVTSSIEEATSKKAMLFSGGVDSWGSFLSHYQEKPYLCTVWGADIKLTDTAGWAKVKRTILDVCQQFDTTPFFVKTNFREIMNYFYIEEDLSKILTGNWWHDVQHGMGLTSLFAPLMYKHQVELLYVPGTFSTHWLEPIASEPRIDNHIKFGFSSVYHDQFDKNRQEKLIVVKDYYRLTGKKINIRVCYEGTGGMNCCICEKCNRTMIGLLVLGLNPKDFGFQTVNLKLIKKSISNYSWIYSEARKRSFQDIQQVIDPNLTYEKQEFIDWFNEIDFDDYYAKNQKSLVIQFKRRSKKFLKKMLKKVIQKS</sequence>